<feature type="domain" description="DUF7869" evidence="1">
    <location>
        <begin position="10"/>
        <end position="150"/>
    </location>
</feature>
<reference evidence="2" key="1">
    <citation type="submission" date="2023-03" db="EMBL/GenBank/DDBJ databases">
        <title>Chromosome-level genomes of two armyworms, Mythimna separata and Mythimna loreyi, provide insights into the biosynthesis and reception of sex pheromones.</title>
        <authorList>
            <person name="Zhao H."/>
        </authorList>
    </citation>
    <scope>NUCLEOTIDE SEQUENCE</scope>
    <source>
        <strain evidence="2">BeijingLab</strain>
        <tissue evidence="2">Pupa</tissue>
    </source>
</reference>
<evidence type="ECO:0000259" key="1">
    <source>
        <dbReference type="Pfam" id="PF25273"/>
    </source>
</evidence>
<dbReference type="InterPro" id="IPR057191">
    <property type="entry name" value="DUF7869"/>
</dbReference>
<proteinExistence type="predicted"/>
<evidence type="ECO:0000313" key="3">
    <source>
        <dbReference type="Proteomes" id="UP001231518"/>
    </source>
</evidence>
<evidence type="ECO:0000313" key="2">
    <source>
        <dbReference type="EMBL" id="KAJ8728939.1"/>
    </source>
</evidence>
<sequence length="273" mass="31443">MLVISILNRDNVTLYTWTEDEYRKGANEIASAVYNTLQYTMLNENVKTVRLVADGCGAQNKNSIMVGMCSKWLTQAPHHIKTVELVFPIPGHSFIPPDQIFGLVEKEIKRMETILKPAEYIEIFNKYGTVVLLNNVKDWKTALGNINRPTGNWHFQFNQCKRFFLKRNRSNDVYVRGEPNYNADIGSYKSVLKRGKTFIDLNPDLVEKDKVAVKGDKIKDVDALLKKHFGDNWNSRDDLNFYKKVMLRADNETEDCEDEDVCKVAVPDTDLRI</sequence>
<dbReference type="AlphaFoldDB" id="A0AAD7YW73"/>
<comment type="caution">
    <text evidence="2">The sequence shown here is derived from an EMBL/GenBank/DDBJ whole genome shotgun (WGS) entry which is preliminary data.</text>
</comment>
<dbReference type="Proteomes" id="UP001231518">
    <property type="component" value="Chromosome 19"/>
</dbReference>
<accession>A0AAD7YW73</accession>
<dbReference type="PANTHER" id="PTHR34415:SF1">
    <property type="entry name" value="INTEGRASE CATALYTIC DOMAIN-CONTAINING PROTEIN"/>
    <property type="match status" value="1"/>
</dbReference>
<dbReference type="EMBL" id="JARGEI010000007">
    <property type="protein sequence ID" value="KAJ8728939.1"/>
    <property type="molecule type" value="Genomic_DNA"/>
</dbReference>
<protein>
    <recommendedName>
        <fullName evidence="1">DUF7869 domain-containing protein</fullName>
    </recommendedName>
</protein>
<dbReference type="PANTHER" id="PTHR34415">
    <property type="entry name" value="INTEGRASE CATALYTIC DOMAIN-CONTAINING PROTEIN"/>
    <property type="match status" value="1"/>
</dbReference>
<name>A0AAD7YW73_MYTSE</name>
<gene>
    <name evidence="2" type="ORF">PYW07_006635</name>
</gene>
<keyword evidence="3" id="KW-1185">Reference proteome</keyword>
<dbReference type="Pfam" id="PF25273">
    <property type="entry name" value="DUF7869"/>
    <property type="match status" value="1"/>
</dbReference>
<organism evidence="2 3">
    <name type="scientific">Mythimna separata</name>
    <name type="common">Oriental armyworm</name>
    <name type="synonym">Pseudaletia separata</name>
    <dbReference type="NCBI Taxonomy" id="271217"/>
    <lineage>
        <taxon>Eukaryota</taxon>
        <taxon>Metazoa</taxon>
        <taxon>Ecdysozoa</taxon>
        <taxon>Arthropoda</taxon>
        <taxon>Hexapoda</taxon>
        <taxon>Insecta</taxon>
        <taxon>Pterygota</taxon>
        <taxon>Neoptera</taxon>
        <taxon>Endopterygota</taxon>
        <taxon>Lepidoptera</taxon>
        <taxon>Glossata</taxon>
        <taxon>Ditrysia</taxon>
        <taxon>Noctuoidea</taxon>
        <taxon>Noctuidae</taxon>
        <taxon>Noctuinae</taxon>
        <taxon>Hadenini</taxon>
        <taxon>Mythimna</taxon>
    </lineage>
</organism>